<dbReference type="GO" id="GO:0016746">
    <property type="term" value="F:acyltransferase activity"/>
    <property type="evidence" value="ECO:0007669"/>
    <property type="project" value="UniProtKB-KW"/>
</dbReference>
<dbReference type="AlphaFoldDB" id="A0A0R1GW19"/>
<name>A0A0R1GW19_9LACO</name>
<accession>A0A0R1GW19</accession>
<dbReference type="UniPathway" id="UPA00079"/>
<keyword evidence="6" id="KW-1185">Reference proteome</keyword>
<dbReference type="PATRIC" id="fig|1423726.3.peg.137"/>
<comment type="pathway">
    <text evidence="3">Quinol/quinone metabolism; 1,4-dihydroxy-2-naphthoate biosynthesis; 1,4-dihydroxy-2-naphthoate from chorismate: step 3/7.</text>
</comment>
<evidence type="ECO:0000259" key="4">
    <source>
        <dbReference type="Pfam" id="PF00561"/>
    </source>
</evidence>
<protein>
    <recommendedName>
        <fullName evidence="3">Putative 2-succinyl-6-hydroxy-2,4-cyclohexadiene-1-carboxylate synthase</fullName>
        <shortName evidence="3">SHCHC synthase</shortName>
        <ecNumber evidence="3">4.2.99.20</ecNumber>
    </recommendedName>
</protein>
<dbReference type="GO" id="GO:0009234">
    <property type="term" value="P:menaquinone biosynthetic process"/>
    <property type="evidence" value="ECO:0007669"/>
    <property type="project" value="UniProtKB-UniRule"/>
</dbReference>
<dbReference type="InterPro" id="IPR022485">
    <property type="entry name" value="SHCHC_synthase_MenH"/>
</dbReference>
<keyword evidence="5" id="KW-0808">Transferase</keyword>
<comment type="similarity">
    <text evidence="3">Belongs to the AB hydrolase superfamily. MenH family.</text>
</comment>
<dbReference type="Proteomes" id="UP000051461">
    <property type="component" value="Unassembled WGS sequence"/>
</dbReference>
<dbReference type="UniPathway" id="UPA01057">
    <property type="reaction ID" value="UER00900"/>
</dbReference>
<dbReference type="PANTHER" id="PTHR42916:SF1">
    <property type="entry name" value="PROTEIN PHYLLO, CHLOROPLASTIC"/>
    <property type="match status" value="1"/>
</dbReference>
<dbReference type="PANTHER" id="PTHR42916">
    <property type="entry name" value="2-SUCCINYL-5-ENOLPYRUVYL-6-HYDROXY-3-CYCLOHEXENE-1-CARBOXYLATE SYNTHASE"/>
    <property type="match status" value="1"/>
</dbReference>
<evidence type="ECO:0000256" key="3">
    <source>
        <dbReference type="HAMAP-Rule" id="MF_01660"/>
    </source>
</evidence>
<dbReference type="HAMAP" id="MF_01660">
    <property type="entry name" value="MenH"/>
    <property type="match status" value="1"/>
</dbReference>
<dbReference type="EMBL" id="AZDA01000079">
    <property type="protein sequence ID" value="KRK35402.1"/>
    <property type="molecule type" value="Genomic_DNA"/>
</dbReference>
<dbReference type="InterPro" id="IPR000073">
    <property type="entry name" value="AB_hydrolase_1"/>
</dbReference>
<evidence type="ECO:0000256" key="1">
    <source>
        <dbReference type="ARBA" id="ARBA00022428"/>
    </source>
</evidence>
<keyword evidence="5" id="KW-0378">Hydrolase</keyword>
<dbReference type="RefSeq" id="WP_057904714.1">
    <property type="nucleotide sequence ID" value="NZ_AZDA01000079.1"/>
</dbReference>
<comment type="catalytic activity">
    <reaction evidence="3">
        <text>5-enolpyruvoyl-6-hydroxy-2-succinyl-cyclohex-3-ene-1-carboxylate = (1R,6R)-6-hydroxy-2-succinyl-cyclohexa-2,4-diene-1-carboxylate + pyruvate</text>
        <dbReference type="Rhea" id="RHEA:25597"/>
        <dbReference type="ChEBI" id="CHEBI:15361"/>
        <dbReference type="ChEBI" id="CHEBI:58689"/>
        <dbReference type="ChEBI" id="CHEBI:58818"/>
        <dbReference type="EC" id="4.2.99.20"/>
    </reaction>
</comment>
<dbReference type="GO" id="GO:0016787">
    <property type="term" value="F:hydrolase activity"/>
    <property type="evidence" value="ECO:0007669"/>
    <property type="project" value="UniProtKB-KW"/>
</dbReference>
<comment type="pathway">
    <text evidence="3">Quinol/quinone metabolism; menaquinone biosynthesis.</text>
</comment>
<dbReference type="OrthoDB" id="9808398at2"/>
<organism evidence="5 6">
    <name type="scientific">Loigolactobacillus bifermentans DSM 20003</name>
    <dbReference type="NCBI Taxonomy" id="1423726"/>
    <lineage>
        <taxon>Bacteria</taxon>
        <taxon>Bacillati</taxon>
        <taxon>Bacillota</taxon>
        <taxon>Bacilli</taxon>
        <taxon>Lactobacillales</taxon>
        <taxon>Lactobacillaceae</taxon>
        <taxon>Loigolactobacillus</taxon>
    </lineage>
</organism>
<dbReference type="EC" id="4.2.99.20" evidence="3"/>
<dbReference type="PRINTS" id="PR00111">
    <property type="entry name" value="ABHYDROLASE"/>
</dbReference>
<comment type="function">
    <text evidence="3">Catalyzes a proton abstraction reaction that results in 2,5-elimination of pyruvate from 2-succinyl-5-enolpyruvyl-6-hydroxy-3-cyclohexene-1-carboxylate (SEPHCHC) and the formation of 2-succinyl-6-hydroxy-2,4-cyclohexadiene-1-carboxylate (SHCHC).</text>
</comment>
<evidence type="ECO:0000313" key="6">
    <source>
        <dbReference type="Proteomes" id="UP000051461"/>
    </source>
</evidence>
<dbReference type="SUPFAM" id="SSF53474">
    <property type="entry name" value="alpha/beta-Hydrolases"/>
    <property type="match status" value="1"/>
</dbReference>
<evidence type="ECO:0000313" key="5">
    <source>
        <dbReference type="EMBL" id="KRK35402.1"/>
    </source>
</evidence>
<dbReference type="STRING" id="1423726.FC07_GL000129"/>
<keyword evidence="2 3" id="KW-0456">Lyase</keyword>
<dbReference type="NCBIfam" id="TIGR03695">
    <property type="entry name" value="menH_SHCHC"/>
    <property type="match status" value="1"/>
</dbReference>
<sequence>MVKAPQHWVFFHGFMGSQREFAHLAMTLPGQTTCVTLVGHGDHPATDPAAYNMWTQTETWARWLREQPAPVTLVGYSMGGRLALGLALRYPEFVQHLVLESSSPGLASVAAQAQRQAHDQALAQQLLANGLPAFAQAWARLPLFASQQRLPLTQQHRIQQQRQQHKPVGLVNSLRYFGTGQQPNLWPALPYLTVPTTLIVGALDPKFQQISQQMAALLPQAKRFVVPAAGHNVHLEQPAAYQAILEAQTGWN</sequence>
<dbReference type="GO" id="GO:0070205">
    <property type="term" value="F:2-succinyl-6-hydroxy-2,4-cyclohexadiene-1-carboxylate synthase activity"/>
    <property type="evidence" value="ECO:0007669"/>
    <property type="project" value="UniProtKB-UniRule"/>
</dbReference>
<reference evidence="5 6" key="1">
    <citation type="journal article" date="2015" name="Genome Announc.">
        <title>Expanding the biotechnology potential of lactobacilli through comparative genomics of 213 strains and associated genera.</title>
        <authorList>
            <person name="Sun Z."/>
            <person name="Harris H.M."/>
            <person name="McCann A."/>
            <person name="Guo C."/>
            <person name="Argimon S."/>
            <person name="Zhang W."/>
            <person name="Yang X."/>
            <person name="Jeffery I.B."/>
            <person name="Cooney J.C."/>
            <person name="Kagawa T.F."/>
            <person name="Liu W."/>
            <person name="Song Y."/>
            <person name="Salvetti E."/>
            <person name="Wrobel A."/>
            <person name="Rasinkangas P."/>
            <person name="Parkhill J."/>
            <person name="Rea M.C."/>
            <person name="O'Sullivan O."/>
            <person name="Ritari J."/>
            <person name="Douillard F.P."/>
            <person name="Paul Ross R."/>
            <person name="Yang R."/>
            <person name="Briner A.E."/>
            <person name="Felis G.E."/>
            <person name="de Vos W.M."/>
            <person name="Barrangou R."/>
            <person name="Klaenhammer T.R."/>
            <person name="Caufield P.W."/>
            <person name="Cui Y."/>
            <person name="Zhang H."/>
            <person name="O'Toole P.W."/>
        </authorList>
    </citation>
    <scope>NUCLEOTIDE SEQUENCE [LARGE SCALE GENOMIC DNA]</scope>
    <source>
        <strain evidence="5 6">DSM 20003</strain>
    </source>
</reference>
<dbReference type="Pfam" id="PF00561">
    <property type="entry name" value="Abhydrolase_1"/>
    <property type="match status" value="1"/>
</dbReference>
<gene>
    <name evidence="3" type="primary">menH</name>
    <name evidence="5" type="ORF">FC07_GL000129</name>
</gene>
<comment type="caution">
    <text evidence="5">The sequence shown here is derived from an EMBL/GenBank/DDBJ whole genome shotgun (WGS) entry which is preliminary data.</text>
</comment>
<comment type="subunit">
    <text evidence="3">Monomer.</text>
</comment>
<proteinExistence type="inferred from homology"/>
<evidence type="ECO:0000256" key="2">
    <source>
        <dbReference type="ARBA" id="ARBA00023239"/>
    </source>
</evidence>
<dbReference type="Gene3D" id="3.40.50.1820">
    <property type="entry name" value="alpha/beta hydrolase"/>
    <property type="match status" value="1"/>
</dbReference>
<keyword evidence="1 3" id="KW-0474">Menaquinone biosynthesis</keyword>
<feature type="domain" description="AB hydrolase-1" evidence="4">
    <location>
        <begin position="9"/>
        <end position="238"/>
    </location>
</feature>
<keyword evidence="5" id="KW-0012">Acyltransferase</keyword>
<dbReference type="InterPro" id="IPR029058">
    <property type="entry name" value="AB_hydrolase_fold"/>
</dbReference>